<keyword evidence="4 5" id="KW-0720">Serine protease</keyword>
<evidence type="ECO:0000256" key="4">
    <source>
        <dbReference type="ARBA" id="ARBA00022825"/>
    </source>
</evidence>
<dbReference type="SUPFAM" id="SSF52743">
    <property type="entry name" value="Subtilisin-like"/>
    <property type="match status" value="1"/>
</dbReference>
<keyword evidence="3 5" id="KW-0378">Hydrolase</keyword>
<dbReference type="InterPro" id="IPR023827">
    <property type="entry name" value="Peptidase_S8_Asp-AS"/>
</dbReference>
<evidence type="ECO:0000256" key="3">
    <source>
        <dbReference type="ARBA" id="ARBA00022801"/>
    </source>
</evidence>
<feature type="signal peptide" evidence="7">
    <location>
        <begin position="1"/>
        <end position="18"/>
    </location>
</feature>
<dbReference type="InterPro" id="IPR023828">
    <property type="entry name" value="Peptidase_S8_Ser-AS"/>
</dbReference>
<name>A0ABR4CUW2_9HELO</name>
<gene>
    <name evidence="9" type="ORF">VTL71DRAFT_10285</name>
</gene>
<proteinExistence type="inferred from homology"/>
<dbReference type="Proteomes" id="UP001595075">
    <property type="component" value="Unassembled WGS sequence"/>
</dbReference>
<feature type="active site" description="Charge relay system" evidence="5">
    <location>
        <position position="340"/>
    </location>
</feature>
<protein>
    <recommendedName>
        <fullName evidence="8">Peptidase S8/S53 domain-containing protein</fullName>
    </recommendedName>
</protein>
<evidence type="ECO:0000256" key="7">
    <source>
        <dbReference type="SAM" id="SignalP"/>
    </source>
</evidence>
<dbReference type="PROSITE" id="PS00138">
    <property type="entry name" value="SUBTILASE_SER"/>
    <property type="match status" value="1"/>
</dbReference>
<evidence type="ECO:0000256" key="5">
    <source>
        <dbReference type="PROSITE-ProRule" id="PRU01240"/>
    </source>
</evidence>
<evidence type="ECO:0000256" key="2">
    <source>
        <dbReference type="ARBA" id="ARBA00022670"/>
    </source>
</evidence>
<evidence type="ECO:0000256" key="1">
    <source>
        <dbReference type="ARBA" id="ARBA00011073"/>
    </source>
</evidence>
<dbReference type="EMBL" id="JAZHXI010000003">
    <property type="protein sequence ID" value="KAL2072961.1"/>
    <property type="molecule type" value="Genomic_DNA"/>
</dbReference>
<evidence type="ECO:0000259" key="8">
    <source>
        <dbReference type="Pfam" id="PF00082"/>
    </source>
</evidence>
<keyword evidence="7" id="KW-0732">Signal</keyword>
<feature type="chain" id="PRO_5047049879" description="Peptidase S8/S53 domain-containing protein" evidence="7">
    <location>
        <begin position="19"/>
        <end position="424"/>
    </location>
</feature>
<feature type="active site" description="Charge relay system" evidence="5">
    <location>
        <position position="183"/>
    </location>
</feature>
<evidence type="ECO:0000313" key="9">
    <source>
        <dbReference type="EMBL" id="KAL2072961.1"/>
    </source>
</evidence>
<dbReference type="Gene3D" id="3.40.50.200">
    <property type="entry name" value="Peptidase S8/S53 domain"/>
    <property type="match status" value="1"/>
</dbReference>
<dbReference type="InterPro" id="IPR034193">
    <property type="entry name" value="PCSK9_ProteinaseK-like"/>
</dbReference>
<dbReference type="PANTHER" id="PTHR43806:SF58">
    <property type="entry name" value="ALKALINE PROTEASE 1-RELATED"/>
    <property type="match status" value="1"/>
</dbReference>
<dbReference type="PROSITE" id="PS00136">
    <property type="entry name" value="SUBTILASE_ASP"/>
    <property type="match status" value="1"/>
</dbReference>
<dbReference type="SUPFAM" id="SSF54897">
    <property type="entry name" value="Protease propeptides/inhibitors"/>
    <property type="match status" value="1"/>
</dbReference>
<dbReference type="InterPro" id="IPR036852">
    <property type="entry name" value="Peptidase_S8/S53_dom_sf"/>
</dbReference>
<keyword evidence="2 5" id="KW-0645">Protease</keyword>
<dbReference type="PROSITE" id="PS51892">
    <property type="entry name" value="SUBTILASE"/>
    <property type="match status" value="1"/>
</dbReference>
<comment type="caution">
    <text evidence="9">The sequence shown here is derived from an EMBL/GenBank/DDBJ whole genome shotgun (WGS) entry which is preliminary data.</text>
</comment>
<dbReference type="PROSITE" id="PS00137">
    <property type="entry name" value="SUBTILASE_HIS"/>
    <property type="match status" value="1"/>
</dbReference>
<comment type="similarity">
    <text evidence="1 5 6">Belongs to the peptidase S8 family.</text>
</comment>
<evidence type="ECO:0000256" key="6">
    <source>
        <dbReference type="RuleBase" id="RU003355"/>
    </source>
</evidence>
<organism evidence="9 10">
    <name type="scientific">Oculimacula yallundae</name>
    <dbReference type="NCBI Taxonomy" id="86028"/>
    <lineage>
        <taxon>Eukaryota</taxon>
        <taxon>Fungi</taxon>
        <taxon>Dikarya</taxon>
        <taxon>Ascomycota</taxon>
        <taxon>Pezizomycotina</taxon>
        <taxon>Leotiomycetes</taxon>
        <taxon>Helotiales</taxon>
        <taxon>Ploettnerulaceae</taxon>
        <taxon>Oculimacula</taxon>
    </lineage>
</organism>
<feature type="active site" description="Charge relay system" evidence="5">
    <location>
        <position position="151"/>
    </location>
</feature>
<dbReference type="PRINTS" id="PR00723">
    <property type="entry name" value="SUBTILISIN"/>
</dbReference>
<dbReference type="PANTHER" id="PTHR43806">
    <property type="entry name" value="PEPTIDASE S8"/>
    <property type="match status" value="1"/>
</dbReference>
<sequence>MRFNTLLTFFAAASLVASTPLNLLSPILKVLNDADVIPNKWIIVMKDMSDSDFDSHLLSRPASIISGTKSTFNFGGMKGYTGTFSQSLLELIASGLNIAWIEPDTVVNTQVVNLQSNAPWGLGRISRRAKGSTTYRSDSSAGEGTYVYVLDTGIYTAHREFEGRATFGANFVGDGQNTDSNGHGTHVAGTIGSRAYGVAKKTNLIDVKVLGANGAGAISNIINGIQWAVNDMKSKGRVGKALANLSLGSSFSQAVNDAVAAAVQEGLFMGVAAGNANVDVSGKSPASAPTACTVAASDEADAKAYYSNFGSLVDVFAPGSNILSTWIGGVDNTNTVSGTSMATPHVVGLAAYFIRLEGSRAPVQLCDRLKAWSSKNILTGVPAGTPNVLVYNANATFSENTLPIISLTTFKNVLLTSHVSVFKT</sequence>
<dbReference type="InterPro" id="IPR015500">
    <property type="entry name" value="Peptidase_S8_subtilisin-rel"/>
</dbReference>
<reference evidence="9 10" key="1">
    <citation type="journal article" date="2024" name="Commun. Biol.">
        <title>Comparative genomic analysis of thermophilic fungi reveals convergent evolutionary adaptations and gene losses.</title>
        <authorList>
            <person name="Steindorff A.S."/>
            <person name="Aguilar-Pontes M.V."/>
            <person name="Robinson A.J."/>
            <person name="Andreopoulos B."/>
            <person name="LaButti K."/>
            <person name="Kuo A."/>
            <person name="Mondo S."/>
            <person name="Riley R."/>
            <person name="Otillar R."/>
            <person name="Haridas S."/>
            <person name="Lipzen A."/>
            <person name="Grimwood J."/>
            <person name="Schmutz J."/>
            <person name="Clum A."/>
            <person name="Reid I.D."/>
            <person name="Moisan M.C."/>
            <person name="Butler G."/>
            <person name="Nguyen T.T.M."/>
            <person name="Dewar K."/>
            <person name="Conant G."/>
            <person name="Drula E."/>
            <person name="Henrissat B."/>
            <person name="Hansel C."/>
            <person name="Singer S."/>
            <person name="Hutchinson M.I."/>
            <person name="de Vries R.P."/>
            <person name="Natvig D.O."/>
            <person name="Powell A.J."/>
            <person name="Tsang A."/>
            <person name="Grigoriev I.V."/>
        </authorList>
    </citation>
    <scope>NUCLEOTIDE SEQUENCE [LARGE SCALE GENOMIC DNA]</scope>
    <source>
        <strain evidence="9 10">CBS 494.80</strain>
    </source>
</reference>
<dbReference type="InterPro" id="IPR000209">
    <property type="entry name" value="Peptidase_S8/S53_dom"/>
</dbReference>
<dbReference type="Pfam" id="PF00082">
    <property type="entry name" value="Peptidase_S8"/>
    <property type="match status" value="1"/>
</dbReference>
<dbReference type="InterPro" id="IPR022398">
    <property type="entry name" value="Peptidase_S8_His-AS"/>
</dbReference>
<feature type="domain" description="Peptidase S8/S53" evidence="8">
    <location>
        <begin position="142"/>
        <end position="362"/>
    </location>
</feature>
<accession>A0ABR4CUW2</accession>
<keyword evidence="10" id="KW-1185">Reference proteome</keyword>
<dbReference type="CDD" id="cd04077">
    <property type="entry name" value="Peptidases_S8_PCSK9_ProteinaseK_like"/>
    <property type="match status" value="1"/>
</dbReference>
<evidence type="ECO:0000313" key="10">
    <source>
        <dbReference type="Proteomes" id="UP001595075"/>
    </source>
</evidence>
<dbReference type="InterPro" id="IPR050131">
    <property type="entry name" value="Peptidase_S8_subtilisin-like"/>
</dbReference>